<feature type="domain" description="E3 ubiquitin-protein ligase listerin HEAT repeat region" evidence="13">
    <location>
        <begin position="1253"/>
        <end position="1465"/>
    </location>
</feature>
<dbReference type="SUPFAM" id="SSF53335">
    <property type="entry name" value="S-adenosyl-L-methionine-dependent methyltransferases"/>
    <property type="match status" value="1"/>
</dbReference>
<proteinExistence type="inferred from homology"/>
<comment type="function">
    <text evidence="2">Methylates the carboxyl group of the C-terminal leucine residue of protein phosphatase 2A catalytic subunits to form alpha-leucine ester residues.</text>
</comment>
<evidence type="ECO:0000256" key="7">
    <source>
        <dbReference type="ARBA" id="ARBA00022679"/>
    </source>
</evidence>
<dbReference type="PANTHER" id="PTHR12389">
    <property type="entry name" value="ZINC FINGER PROTEIN 294"/>
    <property type="match status" value="1"/>
</dbReference>
<dbReference type="Gene3D" id="1.25.10.10">
    <property type="entry name" value="Leucine-rich Repeat Variant"/>
    <property type="match status" value="1"/>
</dbReference>
<dbReference type="EC" id="2.1.1.233" evidence="4"/>
<evidence type="ECO:0000256" key="6">
    <source>
        <dbReference type="ARBA" id="ARBA00022603"/>
    </source>
</evidence>
<dbReference type="GO" id="GO:0043023">
    <property type="term" value="F:ribosomal large subunit binding"/>
    <property type="evidence" value="ECO:0007669"/>
    <property type="project" value="TreeGrafter"/>
</dbReference>
<evidence type="ECO:0000259" key="14">
    <source>
        <dbReference type="Pfam" id="PF23009"/>
    </source>
</evidence>
<dbReference type="SUPFAM" id="SSF48371">
    <property type="entry name" value="ARM repeat"/>
    <property type="match status" value="1"/>
</dbReference>
<dbReference type="Pfam" id="PF04072">
    <property type="entry name" value="LCM"/>
    <property type="match status" value="1"/>
</dbReference>
<dbReference type="InterPro" id="IPR054477">
    <property type="entry name" value="LTN1_E3_ligase_6th"/>
</dbReference>
<evidence type="ECO:0000256" key="1">
    <source>
        <dbReference type="ARBA" id="ARBA00000724"/>
    </source>
</evidence>
<dbReference type="InterPro" id="IPR039795">
    <property type="entry name" value="LTN1/Rkr1"/>
</dbReference>
<dbReference type="Pfam" id="PF22999">
    <property type="entry name" value="LTN1_E3_ligase_6th"/>
    <property type="match status" value="1"/>
</dbReference>
<sequence length="2062" mass="228573">MSKKFKSQASSSRAAASTYGSFGGFSSSFASAGRAPSSLTYVTAPPDLSRIADAKLAISFKNFLKKDEVTRIKALDEIKDYVSTVESRGATLDDGFLDAWIKIYPRASIDISRRVRQTAHSAQGSIACVVGKRIAPYLPKVIGAWLAGFYDNDRPVHRAALESFMQVFTTEEKRNGVWKVYQSAILDFVDDVILQQTPQTLSDERTVKPDDAEAKYARVVGTALLLLNRVIANSTHEDIRKDLTTVENLLNSKSMWSLCFHDDPFVRKSVYVLLRSAVAKEPEELDWRIISAALIGKSLSINQLGSASDLSESLLEVTSARPQLWTEDYSGKTTSSKRLLQYIQKGSQGGVGSFWSNLCQLLQIIPAEVLAKTDPQASTDGMIGLSSATLLTEAFQLGLNSREEPRQNQAAGWKSYIETGVWLASSLPESDRDTFLRTRLSPLVIQHVRAEQNAPQWTLPNQNAVALCTEYSVALAKSQYDSELQRLWTELADGLLETVKLSAPEQSKEFRSSQDAVCAQAGRLFALEASVLASVADTEAKASVSSIIGKTNLPLLDNCLQVLRSRNGKPYAAAAVVEEMIRNAADIAQQSRELADFVQNDAPELLSSPSADRLISVILSCRSWDGFGSSFEKVVERVAESEPEQSNTHAVQKLLSTLDFKEVHDKTGLDSLIKRALDQACRGSRFHWPIVIAALLNQTSHGELTDSIFLSIVDSLSEPTKVFEALHGLSQIAKSVPDALSKFQAGAHGSKLAGKLLFLAETSDEEVTSLAESVLTKFKEMGVGETSAKSSFEILQYNFDHVNEESLSIGSLLSIAEDLLRAADPEARSIAKDILPSHQTWESALRPFLELPPRPSTAITSPLGGTVYLVNPEVSDTLKEQYRTIPRDSSGCSSAFRLAYFTIRVLSSFDITGNLSAGEQETLFHYIPLAVQLIDDDLSIENCNGITGLTHSDQREEYLEIVYDGRKLINQWTRSDGRPSERDATIASTILSFWQNKLEALNNTSPTDYRIGEAFVRLMNSIDSANKSKSTEDITKICREVRSANAIRSASWVAVLRESILGNPTGNRLCNELVADSTGLKPQDEKKEGLRKLSLLNLLLAGETNVASTIPTQRLVFLVKHLIQCLQSEDLPLNIKAEILHTLTSVLPCLNEIYGSHWEDCMEALSTVWRETSGGDEALPLLLASFRLFASLRSIVAEEDSNDDVKDAWSERKTVLFNGLVSTLTKFDYTIAFHQPRDVTVEVLCRLIKLMPVESLEDASRMFHLLTAESRVIQRAAFTLLHRYIPSVQEQVSFDVALSKSVVRLPDELMSLLLEAPTMESITLADGDDKIWTSIRSYLLSWKVVFDHFVNASLPLQEQYVASIKDNDSLGPLLEFMFDFLQQSHNKLVDASKFDIRSFEPDQSETQEKEIQWLLVHLYFLCLKHLGNMTKNWWLDAKKRIKGPVEAWTERFISPLIIEDSLKGVDEWMATQDPNEERALSVKISPKTAEIIASIPVDEESPPVALSISLPPAYPLQPALVVGRSRVLVDERKWKSWLLTIQGVIMFSNGNIVDGLMAFRKNVQGALKGQSECAICYSVISTDMQTPNKRCATCKNTFHSVCLFRWFKSSNQISNQSSKQSTSNFRRRSSGWWIQPSVAGTEQPRQYHHHRPELPHSRRKDLSDMSASQIPNLNTLRRGGGRGRLRGRGGFGTGTPGEERHGSRGIAAQDRVVQGTDNDASVSRLSAVEIGYLDDPFARALTPPGSETRRLPIINRGTYVRTTAIDRLVARFLEGPSKTKKQIISLGAGSDTRIFRLLSSRTLASSPDLIYHEIDFSVNTAAKIKFIRAAPLLQRTLGIGSAENVSISDSGDALHSPTYHLHPVDLRTLAASSSATTSRSPSSPNPTEKDQPLCPLQGVDPTLPTLLISECCLVYLSLRDATDVVEYFTKALFPASVPLGLIIYEPIRPDDAFGRTMVANLATRGIQLQTLHEYASLEAQRRRLREHGLDSGQAAADIDFIWERWVSEAEKERVAGLEMLDEVEEWQLLARHYCVAWGWRSGAGEDTVAYDGWKEIEEQTGE</sequence>
<keyword evidence="6" id="KW-0489">Methyltransferase</keyword>
<dbReference type="GO" id="GO:0005829">
    <property type="term" value="C:cytosol"/>
    <property type="evidence" value="ECO:0007669"/>
    <property type="project" value="TreeGrafter"/>
</dbReference>
<dbReference type="Pfam" id="PF22958">
    <property type="entry name" value="Ltn1_1st"/>
    <property type="match status" value="1"/>
</dbReference>
<dbReference type="Proteomes" id="UP000649114">
    <property type="component" value="Unassembled WGS sequence"/>
</dbReference>
<feature type="domain" description="E3 ubiquitin-protein ligase listerin N-terminal" evidence="12">
    <location>
        <begin position="54"/>
        <end position="364"/>
    </location>
</feature>
<reference evidence="15" key="1">
    <citation type="journal article" date="2020" name="bioRxiv">
        <title>Genomic and phenotypic heterogeneity of clinical isolates of the human pathogens Aspergillus fumigatus, Aspergillus lentulus and Aspergillus fumigatiaffinis.</title>
        <authorList>
            <person name="dos Santos R.A.C."/>
            <person name="Steenwyk J.L."/>
            <person name="Rivero-Menendez O."/>
            <person name="Mead M.E."/>
            <person name="Silva L.P."/>
            <person name="Bastos R.W."/>
            <person name="Alastruey-Izquierdo A."/>
            <person name="Goldman G.H."/>
            <person name="Rokas A."/>
        </authorList>
    </citation>
    <scope>NUCLEOTIDE SEQUENCE</scope>
    <source>
        <strain evidence="15">CNM-CM8927</strain>
    </source>
</reference>
<evidence type="ECO:0000256" key="10">
    <source>
        <dbReference type="ARBA" id="ARBA00032526"/>
    </source>
</evidence>
<reference evidence="15" key="2">
    <citation type="submission" date="2020-04" db="EMBL/GenBank/DDBJ databases">
        <authorList>
            <person name="Santos R.A.C."/>
            <person name="Steenwyk J.L."/>
            <person name="Rivero-Menendez O."/>
            <person name="Mead M.E."/>
            <person name="Silva L.P."/>
            <person name="Bastos R.W."/>
            <person name="Alastruey-Izquierdo A."/>
            <person name="Goldman G.H."/>
            <person name="Rokas A."/>
        </authorList>
    </citation>
    <scope>NUCLEOTIDE SEQUENCE</scope>
    <source>
        <strain evidence="15">CNM-CM8927</strain>
    </source>
</reference>
<dbReference type="GO" id="GO:1990116">
    <property type="term" value="P:ribosome-associated ubiquitin-dependent protein catabolic process"/>
    <property type="evidence" value="ECO:0007669"/>
    <property type="project" value="InterPro"/>
</dbReference>
<dbReference type="InterPro" id="IPR011989">
    <property type="entry name" value="ARM-like"/>
</dbReference>
<dbReference type="InterPro" id="IPR007213">
    <property type="entry name" value="Ppm1/Ppm2/Tcmp"/>
</dbReference>
<dbReference type="InterPro" id="IPR029063">
    <property type="entry name" value="SAM-dependent_MTases_sf"/>
</dbReference>
<dbReference type="GO" id="GO:0072344">
    <property type="term" value="P:rescue of stalled ribosome"/>
    <property type="evidence" value="ECO:0007669"/>
    <property type="project" value="TreeGrafter"/>
</dbReference>
<dbReference type="PANTHER" id="PTHR12389:SF0">
    <property type="entry name" value="E3 UBIQUITIN-PROTEIN LIGASE LISTERIN"/>
    <property type="match status" value="1"/>
</dbReference>
<evidence type="ECO:0000256" key="4">
    <source>
        <dbReference type="ARBA" id="ARBA00012834"/>
    </source>
</evidence>
<dbReference type="GO" id="GO:1990112">
    <property type="term" value="C:RQC complex"/>
    <property type="evidence" value="ECO:0007669"/>
    <property type="project" value="InterPro"/>
</dbReference>
<dbReference type="Gene3D" id="3.40.50.150">
    <property type="entry name" value="Vaccinia Virus protein VP39"/>
    <property type="match status" value="1"/>
</dbReference>
<dbReference type="EMBL" id="JAAAPU010000141">
    <property type="protein sequence ID" value="KAF4201446.1"/>
    <property type="molecule type" value="Genomic_DNA"/>
</dbReference>
<dbReference type="InterPro" id="IPR013083">
    <property type="entry name" value="Znf_RING/FYVE/PHD"/>
</dbReference>
<accession>A0AAN6BLA2</accession>
<name>A0AAN6BLA2_ASPLE</name>
<evidence type="ECO:0000256" key="3">
    <source>
        <dbReference type="ARBA" id="ARBA00010703"/>
    </source>
</evidence>
<evidence type="ECO:0000313" key="16">
    <source>
        <dbReference type="Proteomes" id="UP000649114"/>
    </source>
</evidence>
<comment type="catalytic activity">
    <reaction evidence="1">
        <text>[phosphatase 2A protein]-C-terminal L-leucine + S-adenosyl-L-methionine = [phosphatase 2A protein]-C-terminal L-leucine methyl ester + S-adenosyl-L-homocysteine</text>
        <dbReference type="Rhea" id="RHEA:48544"/>
        <dbReference type="Rhea" id="RHEA-COMP:12134"/>
        <dbReference type="Rhea" id="RHEA-COMP:12135"/>
        <dbReference type="ChEBI" id="CHEBI:57856"/>
        <dbReference type="ChEBI" id="CHEBI:59789"/>
        <dbReference type="ChEBI" id="CHEBI:90516"/>
        <dbReference type="ChEBI" id="CHEBI:90517"/>
        <dbReference type="EC" id="2.1.1.233"/>
    </reaction>
</comment>
<evidence type="ECO:0000313" key="15">
    <source>
        <dbReference type="EMBL" id="KAF4201446.1"/>
    </source>
</evidence>
<dbReference type="InterPro" id="IPR054476">
    <property type="entry name" value="Ltn1_N"/>
</dbReference>
<evidence type="ECO:0000259" key="12">
    <source>
        <dbReference type="Pfam" id="PF22958"/>
    </source>
</evidence>
<feature type="compositionally biased region" description="Polar residues" evidence="11">
    <location>
        <begin position="1665"/>
        <end position="1675"/>
    </location>
</feature>
<evidence type="ECO:0000259" key="13">
    <source>
        <dbReference type="Pfam" id="PF22999"/>
    </source>
</evidence>
<dbReference type="GO" id="GO:0032259">
    <property type="term" value="P:methylation"/>
    <property type="evidence" value="ECO:0007669"/>
    <property type="project" value="UniProtKB-KW"/>
</dbReference>
<dbReference type="SMART" id="SM01197">
    <property type="entry name" value="FANCL_C"/>
    <property type="match status" value="1"/>
</dbReference>
<keyword evidence="8" id="KW-0949">S-adenosyl-L-methionine</keyword>
<comment type="caution">
    <text evidence="15">The sequence shown here is derived from an EMBL/GenBank/DDBJ whole genome shotgun (WGS) entry which is preliminary data.</text>
</comment>
<evidence type="ECO:0000256" key="11">
    <source>
        <dbReference type="SAM" id="MobiDB-lite"/>
    </source>
</evidence>
<dbReference type="SUPFAM" id="SSF57850">
    <property type="entry name" value="RING/U-box"/>
    <property type="match status" value="1"/>
</dbReference>
<feature type="region of interest" description="Disordered" evidence="11">
    <location>
        <begin position="1637"/>
        <end position="1704"/>
    </location>
</feature>
<evidence type="ECO:0000256" key="2">
    <source>
        <dbReference type="ARBA" id="ARBA00003455"/>
    </source>
</evidence>
<comment type="similarity">
    <text evidence="3">Belongs to the methyltransferase superfamily. LCMT family.</text>
</comment>
<evidence type="ECO:0000256" key="5">
    <source>
        <dbReference type="ARBA" id="ARBA00017497"/>
    </source>
</evidence>
<dbReference type="FunFam" id="3.40.50.150:FF:000369">
    <property type="entry name" value="Leucine carboxyl methyltransferase 1"/>
    <property type="match status" value="1"/>
</dbReference>
<feature type="compositionally biased region" description="Low complexity" evidence="11">
    <location>
        <begin position="1872"/>
        <end position="1882"/>
    </location>
</feature>
<feature type="compositionally biased region" description="Basic and acidic residues" evidence="11">
    <location>
        <begin position="1652"/>
        <end position="1663"/>
    </location>
</feature>
<dbReference type="InterPro" id="IPR016024">
    <property type="entry name" value="ARM-type_fold"/>
</dbReference>
<dbReference type="GO" id="GO:0061630">
    <property type="term" value="F:ubiquitin protein ligase activity"/>
    <property type="evidence" value="ECO:0007669"/>
    <property type="project" value="InterPro"/>
</dbReference>
<gene>
    <name evidence="15" type="ORF">CNMCM8927_001574</name>
</gene>
<evidence type="ECO:0000256" key="9">
    <source>
        <dbReference type="ARBA" id="ARBA00029681"/>
    </source>
</evidence>
<dbReference type="FunFam" id="1.25.10.10:FF:000641">
    <property type="entry name" value="RING zinc finger protein-like protein"/>
    <property type="match status" value="1"/>
</dbReference>
<evidence type="ECO:0000256" key="8">
    <source>
        <dbReference type="ARBA" id="ARBA00022691"/>
    </source>
</evidence>
<feature type="region of interest" description="Disordered" evidence="11">
    <location>
        <begin position="1872"/>
        <end position="1895"/>
    </location>
</feature>
<organism evidence="15 16">
    <name type="scientific">Aspergillus lentulus</name>
    <dbReference type="NCBI Taxonomy" id="293939"/>
    <lineage>
        <taxon>Eukaryota</taxon>
        <taxon>Fungi</taxon>
        <taxon>Dikarya</taxon>
        <taxon>Ascomycota</taxon>
        <taxon>Pezizomycotina</taxon>
        <taxon>Eurotiomycetes</taxon>
        <taxon>Eurotiomycetidae</taxon>
        <taxon>Eurotiales</taxon>
        <taxon>Aspergillaceae</taxon>
        <taxon>Aspergillus</taxon>
        <taxon>Aspergillus subgen. Fumigati</taxon>
    </lineage>
</organism>
<protein>
    <recommendedName>
        <fullName evidence="5">Leucine carboxyl methyltransferase 1</fullName>
        <ecNumber evidence="4">2.1.1.233</ecNumber>
    </recommendedName>
    <alternativeName>
        <fullName evidence="9">Protein phosphatase methyltransferase 1</fullName>
    </alternativeName>
    <alternativeName>
        <fullName evidence="10">[Phosphatase 2A protein]-leucine-carboxy methyltransferase 1</fullName>
    </alternativeName>
</protein>
<dbReference type="GO" id="GO:0018423">
    <property type="term" value="F:protein C-terminal leucine carboxyl O-methyltransferase activity"/>
    <property type="evidence" value="ECO:0007669"/>
    <property type="project" value="UniProtKB-EC"/>
</dbReference>
<dbReference type="Pfam" id="PF23009">
    <property type="entry name" value="UBC_like"/>
    <property type="match status" value="1"/>
</dbReference>
<dbReference type="Gene3D" id="3.30.40.10">
    <property type="entry name" value="Zinc/RING finger domain, C3HC4 (zinc finger)"/>
    <property type="match status" value="1"/>
</dbReference>
<dbReference type="InterPro" id="IPR054478">
    <property type="entry name" value="LTN1_UBC"/>
</dbReference>
<keyword evidence="7" id="KW-0808">Transferase</keyword>
<feature type="domain" description="E3 ubiquitin-protein ligase listerin ubiquitin conjugating" evidence="14">
    <location>
        <begin position="1480"/>
        <end position="1564"/>
    </location>
</feature>